<evidence type="ECO:0000256" key="5">
    <source>
        <dbReference type="ARBA" id="ARBA00035377"/>
    </source>
</evidence>
<dbReference type="GO" id="GO:0003735">
    <property type="term" value="F:structural constituent of ribosome"/>
    <property type="evidence" value="ECO:0007669"/>
    <property type="project" value="InterPro"/>
</dbReference>
<comment type="caution">
    <text evidence="7">The sequence shown here is derived from an EMBL/GenBank/DDBJ whole genome shotgun (WGS) entry which is preliminary data.</text>
</comment>
<feature type="region of interest" description="Disordered" evidence="6">
    <location>
        <begin position="1"/>
        <end position="24"/>
    </location>
</feature>
<dbReference type="InterPro" id="IPR001515">
    <property type="entry name" value="Ribosomal_eL32"/>
</dbReference>
<evidence type="ECO:0000313" key="7">
    <source>
        <dbReference type="EMBL" id="EQD29691.1"/>
    </source>
</evidence>
<organism evidence="7">
    <name type="scientific">mine drainage metagenome</name>
    <dbReference type="NCBI Taxonomy" id="410659"/>
    <lineage>
        <taxon>unclassified sequences</taxon>
        <taxon>metagenomes</taxon>
        <taxon>ecological metagenomes</taxon>
    </lineage>
</organism>
<evidence type="ECO:0000256" key="2">
    <source>
        <dbReference type="ARBA" id="ARBA00022980"/>
    </source>
</evidence>
<evidence type="ECO:0000256" key="6">
    <source>
        <dbReference type="SAM" id="MobiDB-lite"/>
    </source>
</evidence>
<gene>
    <name evidence="7" type="ORF">B1B_18641</name>
</gene>
<evidence type="ECO:0000256" key="4">
    <source>
        <dbReference type="ARBA" id="ARBA00035229"/>
    </source>
</evidence>
<dbReference type="InterPro" id="IPR018263">
    <property type="entry name" value="Ribosomal_eL32_CS"/>
</dbReference>
<accession>T0Y3Q4</accession>
<dbReference type="Pfam" id="PF01655">
    <property type="entry name" value="Ribosomal_L32e"/>
    <property type="match status" value="1"/>
</dbReference>
<reference evidence="7" key="1">
    <citation type="submission" date="2013-08" db="EMBL/GenBank/DDBJ databases">
        <authorList>
            <person name="Mendez C."/>
            <person name="Richter M."/>
            <person name="Ferrer M."/>
            <person name="Sanchez J."/>
        </authorList>
    </citation>
    <scope>NUCLEOTIDE SEQUENCE</scope>
</reference>
<dbReference type="EMBL" id="AUZY01012484">
    <property type="protein sequence ID" value="EQD29691.1"/>
    <property type="molecule type" value="Genomic_DNA"/>
</dbReference>
<dbReference type="SMART" id="SM01393">
    <property type="entry name" value="Ribosomal_L32e"/>
    <property type="match status" value="1"/>
</dbReference>
<dbReference type="SUPFAM" id="SSF52042">
    <property type="entry name" value="Ribosomal protein L32e"/>
    <property type="match status" value="1"/>
</dbReference>
<dbReference type="HAMAP" id="MF_00810">
    <property type="entry name" value="Ribosomal_eL32"/>
    <property type="match status" value="1"/>
</dbReference>
<reference evidence="7" key="2">
    <citation type="journal article" date="2014" name="ISME J.">
        <title>Microbial stratification in low pH oxic and suboxic macroscopic growths along an acid mine drainage.</title>
        <authorList>
            <person name="Mendez-Garcia C."/>
            <person name="Mesa V."/>
            <person name="Sprenger R.R."/>
            <person name="Richter M."/>
            <person name="Diez M.S."/>
            <person name="Solano J."/>
            <person name="Bargiela R."/>
            <person name="Golyshina O.V."/>
            <person name="Manteca A."/>
            <person name="Ramos J.L."/>
            <person name="Gallego J.R."/>
            <person name="Llorente I."/>
            <person name="Martins Dos Santos V.A."/>
            <person name="Jensen O.N."/>
            <person name="Pelaez A.I."/>
            <person name="Sanchez J."/>
            <person name="Ferrer M."/>
        </authorList>
    </citation>
    <scope>NUCLEOTIDE SEQUENCE</scope>
</reference>
<evidence type="ECO:0000256" key="1">
    <source>
        <dbReference type="ARBA" id="ARBA00008431"/>
    </source>
</evidence>
<comment type="similarity">
    <text evidence="1">Belongs to the eukaryotic ribosomal protein eL32 family.</text>
</comment>
<name>T0Y3Q4_9ZZZZ</name>
<dbReference type="PANTHER" id="PTHR23413">
    <property type="entry name" value="60S RIBOSOMAL PROTEIN L32 AND DNA-DIRECTED RNA POLYMERASE II, SUBUNIT N"/>
    <property type="match status" value="1"/>
</dbReference>
<sequence length="135" mass="15820">MAVPKPKMDARKKKLLKKKNEMGRKRPAFRRQEWFRYGKFDDSWRKPRGKHSKLREHQDWRPPVVDIGFRGPRETRGLHPSGFAEVLVYNVADLGRLDKETEAARIGSTVGSRKRKEIVEKADELNIRVLNRGTE</sequence>
<dbReference type="CDD" id="cd00513">
    <property type="entry name" value="Ribosomal_L32_L32e"/>
    <property type="match status" value="1"/>
</dbReference>
<dbReference type="GO" id="GO:0022625">
    <property type="term" value="C:cytosolic large ribosomal subunit"/>
    <property type="evidence" value="ECO:0007669"/>
    <property type="project" value="TreeGrafter"/>
</dbReference>
<dbReference type="InterPro" id="IPR023654">
    <property type="entry name" value="Ribosomal_eL32_arc"/>
</dbReference>
<dbReference type="GO" id="GO:0006412">
    <property type="term" value="P:translation"/>
    <property type="evidence" value="ECO:0007669"/>
    <property type="project" value="InterPro"/>
</dbReference>
<proteinExistence type="inferred from homology"/>
<protein>
    <recommendedName>
        <fullName evidence="4">Large ribosomal subunit protein eL32</fullName>
    </recommendedName>
    <alternativeName>
        <fullName evidence="5">50S ribosomal protein L32e</fullName>
    </alternativeName>
</protein>
<keyword evidence="3" id="KW-0687">Ribonucleoprotein</keyword>
<dbReference type="PANTHER" id="PTHR23413:SF1">
    <property type="entry name" value="RIBOSOMAL PROTEIN L32"/>
    <property type="match status" value="1"/>
</dbReference>
<dbReference type="AlphaFoldDB" id="T0Y3Q4"/>
<dbReference type="PROSITE" id="PS00580">
    <property type="entry name" value="RIBOSOMAL_L32E"/>
    <property type="match status" value="1"/>
</dbReference>
<dbReference type="InterPro" id="IPR036351">
    <property type="entry name" value="Ribosomal_eL32_sf"/>
</dbReference>
<dbReference type="NCBIfam" id="NF006332">
    <property type="entry name" value="PRK08562.1"/>
    <property type="match status" value="1"/>
</dbReference>
<keyword evidence="2 7" id="KW-0689">Ribosomal protein</keyword>
<evidence type="ECO:0000256" key="3">
    <source>
        <dbReference type="ARBA" id="ARBA00023274"/>
    </source>
</evidence>